<feature type="region of interest" description="Disordered" evidence="1">
    <location>
        <begin position="275"/>
        <end position="294"/>
    </location>
</feature>
<dbReference type="EMBL" id="ODYU01011367">
    <property type="protein sequence ID" value="SOQ57068.1"/>
    <property type="molecule type" value="Genomic_DNA"/>
</dbReference>
<name>A0A2H1WVI9_SPOFR</name>
<evidence type="ECO:0000256" key="1">
    <source>
        <dbReference type="SAM" id="MobiDB-lite"/>
    </source>
</evidence>
<feature type="compositionally biased region" description="Basic and acidic residues" evidence="1">
    <location>
        <begin position="275"/>
        <end position="284"/>
    </location>
</feature>
<protein>
    <submittedName>
        <fullName evidence="2">SFRICE_024956</fullName>
    </submittedName>
</protein>
<gene>
    <name evidence="2" type="ORF">SFRICE_024956</name>
</gene>
<proteinExistence type="predicted"/>
<evidence type="ECO:0000313" key="2">
    <source>
        <dbReference type="EMBL" id="SOQ57068.1"/>
    </source>
</evidence>
<dbReference type="AlphaFoldDB" id="A0A2H1WVI9"/>
<accession>A0A2H1WVI9</accession>
<organism evidence="2">
    <name type="scientific">Spodoptera frugiperda</name>
    <name type="common">Fall armyworm</name>
    <dbReference type="NCBI Taxonomy" id="7108"/>
    <lineage>
        <taxon>Eukaryota</taxon>
        <taxon>Metazoa</taxon>
        <taxon>Ecdysozoa</taxon>
        <taxon>Arthropoda</taxon>
        <taxon>Hexapoda</taxon>
        <taxon>Insecta</taxon>
        <taxon>Pterygota</taxon>
        <taxon>Neoptera</taxon>
        <taxon>Endopterygota</taxon>
        <taxon>Lepidoptera</taxon>
        <taxon>Glossata</taxon>
        <taxon>Ditrysia</taxon>
        <taxon>Noctuoidea</taxon>
        <taxon>Noctuidae</taxon>
        <taxon>Amphipyrinae</taxon>
        <taxon>Spodoptera</taxon>
    </lineage>
</organism>
<reference evidence="2" key="1">
    <citation type="submission" date="2016-07" db="EMBL/GenBank/DDBJ databases">
        <authorList>
            <person name="Bretaudeau A."/>
        </authorList>
    </citation>
    <scope>NUCLEOTIDE SEQUENCE</scope>
    <source>
        <strain evidence="2">Rice</strain>
        <tissue evidence="2">Whole body</tissue>
    </source>
</reference>
<sequence>MTEVAHRPSMSKSTDDVTNILHRAYEVCVRINTDRKSQRTTVGQKARQAEHLAWSEDPPFLRELYLLFPKIVYSAMVICYACTIHIKLPPESLYLLKEPHQNPLRSFSYLNLNPWLLRYSLVHQLPTNKSSVKISPTISEDLRKNGFFPTELCYATLLLIRSCGLPSGFTGAPARKAGEGTGWFLVSKSLTLPLASPKARKSLSERRLGQFFSLITKITTKFIDVGHKAASLKWNWAGHVCCMSDERWAKLTTEWSPLNVHRRRGRPKRRWRDELNSYDKEGSSKENAGWKPTNASEPSALSMLVNMLVQTFLQPRLNNSTDLPSTNNFCAFLCSFCAGFLRRLERRWSWISTANDIAGT</sequence>